<evidence type="ECO:0000313" key="6">
    <source>
        <dbReference type="EMBL" id="KAF7709111.1"/>
    </source>
</evidence>
<dbReference type="PROSITE" id="PS00615">
    <property type="entry name" value="C_TYPE_LECTIN_1"/>
    <property type="match status" value="1"/>
</dbReference>
<gene>
    <name evidence="6" type="ORF">HF521_015961</name>
</gene>
<dbReference type="InterPro" id="IPR001304">
    <property type="entry name" value="C-type_lectin-like"/>
</dbReference>
<evidence type="ECO:0000256" key="3">
    <source>
        <dbReference type="SAM" id="Coils"/>
    </source>
</evidence>
<dbReference type="EMBL" id="JABFDY010000003">
    <property type="protein sequence ID" value="KAF7709111.1"/>
    <property type="molecule type" value="Genomic_DNA"/>
</dbReference>
<accession>A0A8T0BP40</accession>
<evidence type="ECO:0000256" key="4">
    <source>
        <dbReference type="SAM" id="Phobius"/>
    </source>
</evidence>
<dbReference type="Gene3D" id="1.20.5.400">
    <property type="match status" value="1"/>
</dbReference>
<proteinExistence type="predicted"/>
<sequence>MIHDKKRKKNCIHHLKETLKMAESACANSRFPVVRTSTIVKDNENPYEGIYMNEGTETQVNKSNKRTMTSVSEPCTARFRCYTLAVVFLLSLIVILLAVVAIPWIKFNNLTKERNQLQRSYNNLTFERDQLEASYKQVAEERDQFQMKRDELQKKLSQLKEDINTPGWRYFNSSIYYISTEKKSWSESRQDCKRRGADLVIITSREEQDFVEVWRGGQGAWIGANDQKIEGVWKWVDGTSVTSGFWSRGEPNNKGNEDCAVSGYRSEPVPNWFDVSCSSQNIWICEKNINS</sequence>
<comment type="caution">
    <text evidence="6">The sequence shown here is derived from an EMBL/GenBank/DDBJ whole genome shotgun (WGS) entry which is preliminary data.</text>
</comment>
<dbReference type="PROSITE" id="PS50041">
    <property type="entry name" value="C_TYPE_LECTIN_2"/>
    <property type="match status" value="1"/>
</dbReference>
<organism evidence="6 7">
    <name type="scientific">Silurus meridionalis</name>
    <name type="common">Southern catfish</name>
    <name type="synonym">Silurus soldatovi meridionalis</name>
    <dbReference type="NCBI Taxonomy" id="175797"/>
    <lineage>
        <taxon>Eukaryota</taxon>
        <taxon>Metazoa</taxon>
        <taxon>Chordata</taxon>
        <taxon>Craniata</taxon>
        <taxon>Vertebrata</taxon>
        <taxon>Euteleostomi</taxon>
        <taxon>Actinopterygii</taxon>
        <taxon>Neopterygii</taxon>
        <taxon>Teleostei</taxon>
        <taxon>Ostariophysi</taxon>
        <taxon>Siluriformes</taxon>
        <taxon>Siluridae</taxon>
        <taxon>Silurus</taxon>
    </lineage>
</organism>
<evidence type="ECO:0000256" key="1">
    <source>
        <dbReference type="ARBA" id="ARBA00022734"/>
    </source>
</evidence>
<keyword evidence="3" id="KW-0175">Coiled coil</keyword>
<dbReference type="AlphaFoldDB" id="A0A8T0BP40"/>
<dbReference type="Gene3D" id="3.10.100.10">
    <property type="entry name" value="Mannose-Binding Protein A, subunit A"/>
    <property type="match status" value="1"/>
</dbReference>
<protein>
    <recommendedName>
        <fullName evidence="5">C-type lectin domain-containing protein</fullName>
    </recommendedName>
</protein>
<dbReference type="GO" id="GO:0030246">
    <property type="term" value="F:carbohydrate binding"/>
    <property type="evidence" value="ECO:0007669"/>
    <property type="project" value="UniProtKB-KW"/>
</dbReference>
<dbReference type="OrthoDB" id="8950604at2759"/>
<name>A0A8T0BP40_SILME</name>
<feature type="transmembrane region" description="Helical" evidence="4">
    <location>
        <begin position="82"/>
        <end position="105"/>
    </location>
</feature>
<keyword evidence="4" id="KW-0472">Membrane</keyword>
<dbReference type="InterPro" id="IPR018378">
    <property type="entry name" value="C-type_lectin_CS"/>
</dbReference>
<dbReference type="PANTHER" id="PTHR22803">
    <property type="entry name" value="MANNOSE, PHOSPHOLIPASE, LECTIN RECEPTOR RELATED"/>
    <property type="match status" value="1"/>
</dbReference>
<dbReference type="Proteomes" id="UP000606274">
    <property type="component" value="Unassembled WGS sequence"/>
</dbReference>
<dbReference type="InterPro" id="IPR016187">
    <property type="entry name" value="CTDL_fold"/>
</dbReference>
<dbReference type="InterPro" id="IPR016186">
    <property type="entry name" value="C-type_lectin-like/link_sf"/>
</dbReference>
<dbReference type="CDD" id="cd03590">
    <property type="entry name" value="CLECT_DC-SIGN_like"/>
    <property type="match status" value="1"/>
</dbReference>
<dbReference type="Pfam" id="PF00059">
    <property type="entry name" value="Lectin_C"/>
    <property type="match status" value="1"/>
</dbReference>
<feature type="coiled-coil region" evidence="3">
    <location>
        <begin position="107"/>
        <end position="162"/>
    </location>
</feature>
<keyword evidence="7" id="KW-1185">Reference proteome</keyword>
<keyword evidence="4" id="KW-0812">Transmembrane</keyword>
<evidence type="ECO:0000256" key="2">
    <source>
        <dbReference type="ARBA" id="ARBA00023157"/>
    </source>
</evidence>
<dbReference type="SMART" id="SM00034">
    <property type="entry name" value="CLECT"/>
    <property type="match status" value="1"/>
</dbReference>
<feature type="domain" description="C-type lectin" evidence="5">
    <location>
        <begin position="171"/>
        <end position="286"/>
    </location>
</feature>
<keyword evidence="2" id="KW-1015">Disulfide bond</keyword>
<evidence type="ECO:0000313" key="7">
    <source>
        <dbReference type="Proteomes" id="UP000606274"/>
    </source>
</evidence>
<dbReference type="InterPro" id="IPR033989">
    <property type="entry name" value="CD209-like_CTLD"/>
</dbReference>
<dbReference type="InterPro" id="IPR050111">
    <property type="entry name" value="C-type_lectin/snaclec_domain"/>
</dbReference>
<reference evidence="6" key="1">
    <citation type="submission" date="2020-08" db="EMBL/GenBank/DDBJ databases">
        <title>Chromosome-level assembly of Southern catfish (Silurus meridionalis) provides insights into visual adaptation to the nocturnal and benthic lifestyles.</title>
        <authorList>
            <person name="Zhang Y."/>
            <person name="Wang D."/>
            <person name="Peng Z."/>
        </authorList>
    </citation>
    <scope>NUCLEOTIDE SEQUENCE</scope>
    <source>
        <strain evidence="6">SWU-2019-XX</strain>
        <tissue evidence="6">Muscle</tissue>
    </source>
</reference>
<dbReference type="SUPFAM" id="SSF56436">
    <property type="entry name" value="C-type lectin-like"/>
    <property type="match status" value="1"/>
</dbReference>
<keyword evidence="4" id="KW-1133">Transmembrane helix</keyword>
<evidence type="ECO:0000259" key="5">
    <source>
        <dbReference type="PROSITE" id="PS50041"/>
    </source>
</evidence>
<keyword evidence="1" id="KW-0430">Lectin</keyword>